<dbReference type="RefSeq" id="WP_133619643.1">
    <property type="nucleotide sequence ID" value="NZ_SNZE01000008.1"/>
</dbReference>
<accession>A0A4R6Y899</accession>
<keyword evidence="3" id="KW-1185">Reference proteome</keyword>
<comment type="caution">
    <text evidence="2">The sequence shown here is derived from an EMBL/GenBank/DDBJ whole genome shotgun (WGS) entry which is preliminary data.</text>
</comment>
<dbReference type="Proteomes" id="UP000294480">
    <property type="component" value="Unassembled WGS sequence"/>
</dbReference>
<evidence type="ECO:0000313" key="2">
    <source>
        <dbReference type="EMBL" id="TDR31624.1"/>
    </source>
</evidence>
<feature type="transmembrane region" description="Helical" evidence="1">
    <location>
        <begin position="111"/>
        <end position="131"/>
    </location>
</feature>
<keyword evidence="1" id="KW-0812">Transmembrane</keyword>
<keyword evidence="1" id="KW-1133">Transmembrane helix</keyword>
<evidence type="ECO:0000256" key="1">
    <source>
        <dbReference type="SAM" id="Phobius"/>
    </source>
</evidence>
<dbReference type="EMBL" id="SNZE01000008">
    <property type="protein sequence ID" value="TDR31624.1"/>
    <property type="molecule type" value="Genomic_DNA"/>
</dbReference>
<dbReference type="InterPro" id="IPR025597">
    <property type="entry name" value="DUF4345"/>
</dbReference>
<feature type="transmembrane region" description="Helical" evidence="1">
    <location>
        <begin position="55"/>
        <end position="73"/>
    </location>
</feature>
<dbReference type="AlphaFoldDB" id="A0A4R6Y899"/>
<gene>
    <name evidence="2" type="ORF">DFR44_1086</name>
</gene>
<dbReference type="PROSITE" id="PS51257">
    <property type="entry name" value="PROKAR_LIPOPROTEIN"/>
    <property type="match status" value="1"/>
</dbReference>
<proteinExistence type="predicted"/>
<name>A0A4R6Y899_9BURK</name>
<feature type="transmembrane region" description="Helical" evidence="1">
    <location>
        <begin position="18"/>
        <end position="35"/>
    </location>
</feature>
<dbReference type="Pfam" id="PF14248">
    <property type="entry name" value="DUF4345"/>
    <property type="match status" value="1"/>
</dbReference>
<protein>
    <submittedName>
        <fullName evidence="2">Uncharacterized protein DUF4345</fullName>
    </submittedName>
</protein>
<keyword evidence="1" id="KW-0472">Membrane</keyword>
<feature type="transmembrane region" description="Helical" evidence="1">
    <location>
        <begin position="85"/>
        <end position="105"/>
    </location>
</feature>
<dbReference type="OrthoDB" id="1188911at2"/>
<evidence type="ECO:0000313" key="3">
    <source>
        <dbReference type="Proteomes" id="UP000294480"/>
    </source>
</evidence>
<reference evidence="2 3" key="1">
    <citation type="submission" date="2019-03" db="EMBL/GenBank/DDBJ databases">
        <title>Genomic Encyclopedia of Type Strains, Phase IV (KMG-IV): sequencing the most valuable type-strain genomes for metagenomic binning, comparative biology and taxonomic classification.</title>
        <authorList>
            <person name="Goeker M."/>
        </authorList>
    </citation>
    <scope>NUCLEOTIDE SEQUENCE [LARGE SCALE GENOMIC DNA]</scope>
    <source>
        <strain evidence="2 3">DSM 102852</strain>
    </source>
</reference>
<organism evidence="2 3">
    <name type="scientific">Hydromonas duriensis</name>
    <dbReference type="NCBI Taxonomy" id="1527608"/>
    <lineage>
        <taxon>Bacteria</taxon>
        <taxon>Pseudomonadati</taxon>
        <taxon>Pseudomonadota</taxon>
        <taxon>Betaproteobacteria</taxon>
        <taxon>Burkholderiales</taxon>
        <taxon>Burkholderiaceae</taxon>
        <taxon>Hydromonas</taxon>
    </lineage>
</organism>
<sequence>MLKKDRPINHLDKLEQSFLISTPIVLALIGCGYLINPLFYPHIFEFSFNNINANNIYRAVGALYLSFCVFWLMSTKIPSWRMTAILSIGTLMSGLAVGRLISLTIDGVPHWLILIFLVGEVLTAAVAFVIYKLKYSSM</sequence>